<evidence type="ECO:0000313" key="2">
    <source>
        <dbReference type="EMBL" id="KYF55445.1"/>
    </source>
</evidence>
<feature type="signal peptide" evidence="1">
    <location>
        <begin position="1"/>
        <end position="21"/>
    </location>
</feature>
<evidence type="ECO:0000313" key="3">
    <source>
        <dbReference type="Proteomes" id="UP000075420"/>
    </source>
</evidence>
<dbReference type="AlphaFoldDB" id="A0A150PIE6"/>
<evidence type="ECO:0000256" key="1">
    <source>
        <dbReference type="SAM" id="SignalP"/>
    </source>
</evidence>
<feature type="chain" id="PRO_5007565923" description="Secreted protein" evidence="1">
    <location>
        <begin position="22"/>
        <end position="733"/>
    </location>
</feature>
<dbReference type="Pfam" id="PF09826">
    <property type="entry name" value="Beta_propel"/>
    <property type="match status" value="1"/>
</dbReference>
<dbReference type="Proteomes" id="UP000075420">
    <property type="component" value="Unassembled WGS sequence"/>
</dbReference>
<keyword evidence="1" id="KW-0732">Signal</keyword>
<protein>
    <recommendedName>
        <fullName evidence="4">Secreted protein</fullName>
    </recommendedName>
</protein>
<reference evidence="2 3" key="1">
    <citation type="submission" date="2014-02" db="EMBL/GenBank/DDBJ databases">
        <title>The small core and large imbalanced accessory genome model reveals a collaborative survival strategy of Sorangium cellulosum strains in nature.</title>
        <authorList>
            <person name="Han K."/>
            <person name="Peng R."/>
            <person name="Blom J."/>
            <person name="Li Y.-Z."/>
        </authorList>
    </citation>
    <scope>NUCLEOTIDE SEQUENCE [LARGE SCALE GENOMIC DNA]</scope>
    <source>
        <strain evidence="2 3">So0157-25</strain>
    </source>
</reference>
<organism evidence="2 3">
    <name type="scientific">Sorangium cellulosum</name>
    <name type="common">Polyangium cellulosum</name>
    <dbReference type="NCBI Taxonomy" id="56"/>
    <lineage>
        <taxon>Bacteria</taxon>
        <taxon>Pseudomonadati</taxon>
        <taxon>Myxococcota</taxon>
        <taxon>Polyangia</taxon>
        <taxon>Polyangiales</taxon>
        <taxon>Polyangiaceae</taxon>
        <taxon>Sorangium</taxon>
    </lineage>
</organism>
<accession>A0A150PIE6</accession>
<gene>
    <name evidence="2" type="ORF">BE08_06425</name>
</gene>
<evidence type="ECO:0008006" key="4">
    <source>
        <dbReference type="Google" id="ProtNLM"/>
    </source>
</evidence>
<dbReference type="InterPro" id="IPR019198">
    <property type="entry name" value="Beta_propeller_containing"/>
</dbReference>
<dbReference type="EMBL" id="JELY01001532">
    <property type="protein sequence ID" value="KYF55445.1"/>
    <property type="molecule type" value="Genomic_DNA"/>
</dbReference>
<dbReference type="PROSITE" id="PS51257">
    <property type="entry name" value="PROKAR_LIPOPROTEIN"/>
    <property type="match status" value="1"/>
</dbReference>
<proteinExistence type="predicted"/>
<comment type="caution">
    <text evidence="2">The sequence shown here is derived from an EMBL/GenBank/DDBJ whole genome shotgun (WGS) entry which is preliminary data.</text>
</comment>
<name>A0A150PIE6_SORCE</name>
<sequence length="733" mass="77390">MRSLPRTFTLVSLLALGVSFAACSVGSGGPVAPGGPDDPEKPDVITVAQSALTPAASCDEVEALLRDRLKQNMIKSVEASRESALSQLEHGCYWWGDAGGVVASSGTGATTGGGPTSPPIGAGDGGEAAEYSTTNTQEADVDEADFIKNDGGHVYLLAHGELQIFDAWPAAETHRLASVAIEGEPKKLFVHDKRALVYSSLTPASGGDFVEHRGECTYGYDCEFTGDGTPLLVTELDLSDLSAPTVVRTMKFSGSFINARRIGGVVHTVVSSPEPTVEGIALSPDGIDLCALAEAGLNPETVDAVNDAFDALVQQNLEVIDAAPLDLDLPTVEDTIYRDGVAHPRGDDPFAACENYYLSGTGDGQSFLSVVSTELGGEGLGQTTVVGKPGAVYATAGSLYVASRHAYGETYGWFYDDGEATPEATTVHQFALRDSAAPSAYMGSGVVKGRVLNQFAMSEHEGYLRVATTTGHLPDPDTHNTVASMKLEGGEIVVKGMADNLAPGEDIRSVRFYGDVGFMVTFKKTDPLFTLDLSDPEAPRVRGELKIPGFSTYMHMIDPGHVMSIGYDADDQGGFAYFQGIMLQIFDVTNLDDPRLTHKEVIGTRGSTSDAATNHLAFNYFAQRGLLGIPMVICEGGGGGGQSGDTMTFSGLLVYKVDADAGFTSVGGLPHPLPDPSSDPYYSGCSNWWTQSNSYVKRSVFLEDYVYSVSEDEIRVAHVDDLASPAAVVSLAP</sequence>